<accession>A0AAV4TAM3</accession>
<dbReference type="AlphaFoldDB" id="A0AAV4TAM3"/>
<sequence length="99" mass="10473">MVEGLPQNRLDFLVPVQFKHQSSFAAIVFYFPSLTPPLQLLAGGGVGVMLREIALKWIPSHVQKNEKPGALAKQGGNMNQPDSSSSTAPAAAQAAAAEM</sequence>
<organism evidence="2 3">
    <name type="scientific">Caerostris darwini</name>
    <dbReference type="NCBI Taxonomy" id="1538125"/>
    <lineage>
        <taxon>Eukaryota</taxon>
        <taxon>Metazoa</taxon>
        <taxon>Ecdysozoa</taxon>
        <taxon>Arthropoda</taxon>
        <taxon>Chelicerata</taxon>
        <taxon>Arachnida</taxon>
        <taxon>Araneae</taxon>
        <taxon>Araneomorphae</taxon>
        <taxon>Entelegynae</taxon>
        <taxon>Araneoidea</taxon>
        <taxon>Araneidae</taxon>
        <taxon>Caerostris</taxon>
    </lineage>
</organism>
<evidence type="ECO:0000256" key="1">
    <source>
        <dbReference type="SAM" id="MobiDB-lite"/>
    </source>
</evidence>
<feature type="region of interest" description="Disordered" evidence="1">
    <location>
        <begin position="66"/>
        <end position="99"/>
    </location>
</feature>
<gene>
    <name evidence="2" type="ORF">CDAR_484041</name>
</gene>
<proteinExistence type="predicted"/>
<reference evidence="2 3" key="1">
    <citation type="submission" date="2021-06" db="EMBL/GenBank/DDBJ databases">
        <title>Caerostris darwini draft genome.</title>
        <authorList>
            <person name="Kono N."/>
            <person name="Arakawa K."/>
        </authorList>
    </citation>
    <scope>NUCLEOTIDE SEQUENCE [LARGE SCALE GENOMIC DNA]</scope>
</reference>
<feature type="compositionally biased region" description="Low complexity" evidence="1">
    <location>
        <begin position="83"/>
        <end position="99"/>
    </location>
</feature>
<evidence type="ECO:0000313" key="3">
    <source>
        <dbReference type="Proteomes" id="UP001054837"/>
    </source>
</evidence>
<evidence type="ECO:0000313" key="2">
    <source>
        <dbReference type="EMBL" id="GIY41832.1"/>
    </source>
</evidence>
<keyword evidence="3" id="KW-1185">Reference proteome</keyword>
<name>A0AAV4TAM3_9ARAC</name>
<dbReference type="EMBL" id="BPLQ01009118">
    <property type="protein sequence ID" value="GIY41832.1"/>
    <property type="molecule type" value="Genomic_DNA"/>
</dbReference>
<comment type="caution">
    <text evidence="2">The sequence shown here is derived from an EMBL/GenBank/DDBJ whole genome shotgun (WGS) entry which is preliminary data.</text>
</comment>
<dbReference type="Proteomes" id="UP001054837">
    <property type="component" value="Unassembled WGS sequence"/>
</dbReference>
<protein>
    <submittedName>
        <fullName evidence="2">Uncharacterized protein</fullName>
    </submittedName>
</protein>